<proteinExistence type="predicted"/>
<dbReference type="AlphaFoldDB" id="A0A3M4SZM7"/>
<dbReference type="PROSITE" id="PS50830">
    <property type="entry name" value="TNASE_3"/>
    <property type="match status" value="1"/>
</dbReference>
<organism evidence="5 6">
    <name type="scientific">Pseudomonas amygdali pv. ulmi</name>
    <dbReference type="NCBI Taxonomy" id="251720"/>
    <lineage>
        <taxon>Bacteria</taxon>
        <taxon>Pseudomonadati</taxon>
        <taxon>Pseudomonadota</taxon>
        <taxon>Gammaproteobacteria</taxon>
        <taxon>Pseudomonadales</taxon>
        <taxon>Pseudomonadaceae</taxon>
        <taxon>Pseudomonas</taxon>
        <taxon>Pseudomonas amygdali</taxon>
    </lineage>
</organism>
<name>A0A3M4SZM7_PSEA0</name>
<dbReference type="RefSeq" id="WP_099160512.1">
    <property type="nucleotide sequence ID" value="NZ_RBRS01000145.1"/>
</dbReference>
<dbReference type="PANTHER" id="PTHR12302">
    <property type="entry name" value="EBNA2 BINDING PROTEIN P100"/>
    <property type="match status" value="1"/>
</dbReference>
<dbReference type="Pfam" id="PF00565">
    <property type="entry name" value="SNase"/>
    <property type="match status" value="1"/>
</dbReference>
<dbReference type="Proteomes" id="UP000271097">
    <property type="component" value="Unassembled WGS sequence"/>
</dbReference>
<dbReference type="InterPro" id="IPR016071">
    <property type="entry name" value="Staphylococal_nuclease_OB-fold"/>
</dbReference>
<dbReference type="Gene3D" id="2.40.50.90">
    <property type="match status" value="1"/>
</dbReference>
<feature type="domain" description="TNase-like" evidence="4">
    <location>
        <begin position="28"/>
        <end position="149"/>
    </location>
</feature>
<reference evidence="5 6" key="1">
    <citation type="submission" date="2018-08" db="EMBL/GenBank/DDBJ databases">
        <title>Recombination of ecologically and evolutionarily significant loci maintains genetic cohesion in the Pseudomonas syringae species complex.</title>
        <authorList>
            <person name="Dillon M."/>
            <person name="Thakur S."/>
            <person name="Almeida R.N.D."/>
            <person name="Weir B.S."/>
            <person name="Guttman D.S."/>
        </authorList>
    </citation>
    <scope>NUCLEOTIDE SEQUENCE [LARGE SCALE GENOMIC DNA]</scope>
    <source>
        <strain evidence="5 6">ICMP 5931</strain>
    </source>
</reference>
<evidence type="ECO:0000259" key="4">
    <source>
        <dbReference type="PROSITE" id="PS50830"/>
    </source>
</evidence>
<sequence length="162" mass="18218">MEIKADHLKSIALVLTASIWFGHAQADTVLQGQVIRILDGDTVEVLDAEKQTHRVRLANIDAPERKQAFGDVSRQALAAMAYRQQVLVLDEGGDRYGRRIGVLTMNGRNLNTEMVAQGMAWVYTQYNNDKNLPPLEARARAGRLGLWADVHPMAPWDFRHSR</sequence>
<dbReference type="SMART" id="SM00318">
    <property type="entry name" value="SNc"/>
    <property type="match status" value="1"/>
</dbReference>
<dbReference type="EMBL" id="RBRS01000145">
    <property type="protein sequence ID" value="RMR20383.1"/>
    <property type="molecule type" value="Genomic_DNA"/>
</dbReference>
<keyword evidence="3" id="KW-0378">Hydrolase</keyword>
<dbReference type="InterPro" id="IPR035437">
    <property type="entry name" value="SNase_OB-fold_sf"/>
</dbReference>
<evidence type="ECO:0000256" key="2">
    <source>
        <dbReference type="ARBA" id="ARBA00022759"/>
    </source>
</evidence>
<dbReference type="SUPFAM" id="SSF50199">
    <property type="entry name" value="Staphylococcal nuclease"/>
    <property type="match status" value="1"/>
</dbReference>
<dbReference type="GO" id="GO:0003676">
    <property type="term" value="F:nucleic acid binding"/>
    <property type="evidence" value="ECO:0007669"/>
    <property type="project" value="InterPro"/>
</dbReference>
<dbReference type="GO" id="GO:0016787">
    <property type="term" value="F:hydrolase activity"/>
    <property type="evidence" value="ECO:0007669"/>
    <property type="project" value="UniProtKB-KW"/>
</dbReference>
<keyword evidence="2" id="KW-0255">Endonuclease</keyword>
<evidence type="ECO:0000256" key="3">
    <source>
        <dbReference type="ARBA" id="ARBA00022801"/>
    </source>
</evidence>
<dbReference type="PANTHER" id="PTHR12302:SF3">
    <property type="entry name" value="SERINE_THREONINE-PROTEIN KINASE 31"/>
    <property type="match status" value="1"/>
</dbReference>
<evidence type="ECO:0000313" key="6">
    <source>
        <dbReference type="Proteomes" id="UP000271097"/>
    </source>
</evidence>
<gene>
    <name evidence="5" type="ORF">ALP90_200134</name>
</gene>
<evidence type="ECO:0000313" key="5">
    <source>
        <dbReference type="EMBL" id="RMR20383.1"/>
    </source>
</evidence>
<dbReference type="GO" id="GO:0004519">
    <property type="term" value="F:endonuclease activity"/>
    <property type="evidence" value="ECO:0007669"/>
    <property type="project" value="UniProtKB-KW"/>
</dbReference>
<accession>A0A3M4SZM7</accession>
<protein>
    <recommendedName>
        <fullName evidence="4">TNase-like domain-containing protein</fullName>
    </recommendedName>
</protein>
<dbReference type="PROSITE" id="PS01123">
    <property type="entry name" value="TNASE_1"/>
    <property type="match status" value="1"/>
</dbReference>
<dbReference type="InterPro" id="IPR002071">
    <property type="entry name" value="Thermonucl_AS"/>
</dbReference>
<keyword evidence="1" id="KW-0540">Nuclease</keyword>
<comment type="caution">
    <text evidence="5">The sequence shown here is derived from an EMBL/GenBank/DDBJ whole genome shotgun (WGS) entry which is preliminary data.</text>
</comment>
<evidence type="ECO:0000256" key="1">
    <source>
        <dbReference type="ARBA" id="ARBA00022722"/>
    </source>
</evidence>